<organism evidence="1 2">
    <name type="scientific">Hyalomma asiaticum</name>
    <name type="common">Tick</name>
    <dbReference type="NCBI Taxonomy" id="266040"/>
    <lineage>
        <taxon>Eukaryota</taxon>
        <taxon>Metazoa</taxon>
        <taxon>Ecdysozoa</taxon>
        <taxon>Arthropoda</taxon>
        <taxon>Chelicerata</taxon>
        <taxon>Arachnida</taxon>
        <taxon>Acari</taxon>
        <taxon>Parasitiformes</taxon>
        <taxon>Ixodida</taxon>
        <taxon>Ixodoidea</taxon>
        <taxon>Ixodidae</taxon>
        <taxon>Hyalomminae</taxon>
        <taxon>Hyalomma</taxon>
    </lineage>
</organism>
<reference evidence="1" key="1">
    <citation type="submission" date="2020-05" db="EMBL/GenBank/DDBJ databases">
        <title>Large-scale comparative analyses of tick genomes elucidate their genetic diversity and vector capacities.</title>
        <authorList>
            <person name="Jia N."/>
            <person name="Wang J."/>
            <person name="Shi W."/>
            <person name="Du L."/>
            <person name="Sun Y."/>
            <person name="Zhan W."/>
            <person name="Jiang J."/>
            <person name="Wang Q."/>
            <person name="Zhang B."/>
            <person name="Ji P."/>
            <person name="Sakyi L.B."/>
            <person name="Cui X."/>
            <person name="Yuan T."/>
            <person name="Jiang B."/>
            <person name="Yang W."/>
            <person name="Lam T.T.-Y."/>
            <person name="Chang Q."/>
            <person name="Ding S."/>
            <person name="Wang X."/>
            <person name="Zhu J."/>
            <person name="Ruan X."/>
            <person name="Zhao L."/>
            <person name="Wei J."/>
            <person name="Que T."/>
            <person name="Du C."/>
            <person name="Cheng J."/>
            <person name="Dai P."/>
            <person name="Han X."/>
            <person name="Huang E."/>
            <person name="Gao Y."/>
            <person name="Liu J."/>
            <person name="Shao H."/>
            <person name="Ye R."/>
            <person name="Li L."/>
            <person name="Wei W."/>
            <person name="Wang X."/>
            <person name="Wang C."/>
            <person name="Yang T."/>
            <person name="Huo Q."/>
            <person name="Li W."/>
            <person name="Guo W."/>
            <person name="Chen H."/>
            <person name="Zhou L."/>
            <person name="Ni X."/>
            <person name="Tian J."/>
            <person name="Zhou Y."/>
            <person name="Sheng Y."/>
            <person name="Liu T."/>
            <person name="Pan Y."/>
            <person name="Xia L."/>
            <person name="Li J."/>
            <person name="Zhao F."/>
            <person name="Cao W."/>
        </authorList>
    </citation>
    <scope>NUCLEOTIDE SEQUENCE</scope>
    <source>
        <strain evidence="1">Hyas-2018</strain>
    </source>
</reference>
<evidence type="ECO:0000313" key="1">
    <source>
        <dbReference type="EMBL" id="KAH6928293.1"/>
    </source>
</evidence>
<protein>
    <submittedName>
        <fullName evidence="1">Uncharacterized protein</fullName>
    </submittedName>
</protein>
<dbReference type="EMBL" id="CM023486">
    <property type="protein sequence ID" value="KAH6928293.1"/>
    <property type="molecule type" value="Genomic_DNA"/>
</dbReference>
<dbReference type="Proteomes" id="UP000821845">
    <property type="component" value="Chromosome 6"/>
</dbReference>
<accession>A0ACB7S3Q9</accession>
<evidence type="ECO:0000313" key="2">
    <source>
        <dbReference type="Proteomes" id="UP000821845"/>
    </source>
</evidence>
<keyword evidence="2" id="KW-1185">Reference proteome</keyword>
<comment type="caution">
    <text evidence="1">The sequence shown here is derived from an EMBL/GenBank/DDBJ whole genome shotgun (WGS) entry which is preliminary data.</text>
</comment>
<proteinExistence type="predicted"/>
<gene>
    <name evidence="1" type="ORF">HPB50_013956</name>
</gene>
<name>A0ACB7S3Q9_HYAAI</name>
<sequence length="127" mass="13757">MCAELKDAGQVVVRTSDTGGHDDKHQSSNEHLTRKPRLSWTSLALAGFVATVVGALIALAVTHMRSHKQHSLQSLPLESNNKLGSEERNSTTPYDDADAWADAGAAARRNDNFNGTDQAIMFVLNID</sequence>